<reference evidence="1" key="1">
    <citation type="submission" date="2014-12" db="EMBL/GenBank/DDBJ databases">
        <title>Insight into the proteome of Arion vulgaris.</title>
        <authorList>
            <person name="Aradska J."/>
            <person name="Bulat T."/>
            <person name="Smidak R."/>
            <person name="Sarate P."/>
            <person name="Gangsoo J."/>
            <person name="Sialana F."/>
            <person name="Bilban M."/>
            <person name="Lubec G."/>
        </authorList>
    </citation>
    <scope>NUCLEOTIDE SEQUENCE</scope>
    <source>
        <tissue evidence="1">Skin</tissue>
    </source>
</reference>
<name>A0A0B7AQQ7_9EUPU</name>
<gene>
    <name evidence="1" type="primary">ORF135792</name>
</gene>
<evidence type="ECO:0000313" key="1">
    <source>
        <dbReference type="EMBL" id="CEK83203.1"/>
    </source>
</evidence>
<organism evidence="1">
    <name type="scientific">Arion vulgaris</name>
    <dbReference type="NCBI Taxonomy" id="1028688"/>
    <lineage>
        <taxon>Eukaryota</taxon>
        <taxon>Metazoa</taxon>
        <taxon>Spiralia</taxon>
        <taxon>Lophotrochozoa</taxon>
        <taxon>Mollusca</taxon>
        <taxon>Gastropoda</taxon>
        <taxon>Heterobranchia</taxon>
        <taxon>Euthyneura</taxon>
        <taxon>Panpulmonata</taxon>
        <taxon>Eupulmonata</taxon>
        <taxon>Stylommatophora</taxon>
        <taxon>Helicina</taxon>
        <taxon>Arionoidea</taxon>
        <taxon>Arionidae</taxon>
        <taxon>Arion</taxon>
    </lineage>
</organism>
<dbReference type="EMBL" id="HACG01036338">
    <property type="protein sequence ID" value="CEK83203.1"/>
    <property type="molecule type" value="Transcribed_RNA"/>
</dbReference>
<proteinExistence type="predicted"/>
<protein>
    <submittedName>
        <fullName evidence="1">Uncharacterized protein</fullName>
    </submittedName>
</protein>
<accession>A0A0B7AQQ7</accession>
<dbReference type="AlphaFoldDB" id="A0A0B7AQQ7"/>
<sequence length="57" mass="6401">MKASNLIFNLSTNNLNGLKLYVVQAELDAEKQIKDCIKPSSHENLQYAYSLISAWGD</sequence>